<dbReference type="AlphaFoldDB" id="A0A4C1XTL4"/>
<feature type="region of interest" description="Disordered" evidence="1">
    <location>
        <begin position="20"/>
        <end position="87"/>
    </location>
</feature>
<comment type="caution">
    <text evidence="2">The sequence shown here is derived from an EMBL/GenBank/DDBJ whole genome shotgun (WGS) entry which is preliminary data.</text>
</comment>
<reference evidence="2 3" key="1">
    <citation type="journal article" date="2019" name="Commun. Biol.">
        <title>The bagworm genome reveals a unique fibroin gene that provides high tensile strength.</title>
        <authorList>
            <person name="Kono N."/>
            <person name="Nakamura H."/>
            <person name="Ohtoshi R."/>
            <person name="Tomita M."/>
            <person name="Numata K."/>
            <person name="Arakawa K."/>
        </authorList>
    </citation>
    <scope>NUCLEOTIDE SEQUENCE [LARGE SCALE GENOMIC DNA]</scope>
</reference>
<evidence type="ECO:0000313" key="3">
    <source>
        <dbReference type="Proteomes" id="UP000299102"/>
    </source>
</evidence>
<name>A0A4C1XTL4_EUMVA</name>
<proteinExistence type="predicted"/>
<keyword evidence="3" id="KW-1185">Reference proteome</keyword>
<protein>
    <submittedName>
        <fullName evidence="2">Uncharacterized protein</fullName>
    </submittedName>
</protein>
<accession>A0A4C1XTL4</accession>
<sequence>MLTSPFHHSLHLRIAFAARPSPPERPCRRDRVVASSTTPSPSRHPSGPPDFAFDTATVGKNARPDDGETVHRLGSRSSTPRTRSRARARVRQIAEIHGSLELPVDKSVPKSFRA</sequence>
<feature type="compositionally biased region" description="Low complexity" evidence="1">
    <location>
        <begin position="35"/>
        <end position="45"/>
    </location>
</feature>
<evidence type="ECO:0000313" key="2">
    <source>
        <dbReference type="EMBL" id="GBP65894.1"/>
    </source>
</evidence>
<organism evidence="2 3">
    <name type="scientific">Eumeta variegata</name>
    <name type="common">Bagworm moth</name>
    <name type="synonym">Eumeta japonica</name>
    <dbReference type="NCBI Taxonomy" id="151549"/>
    <lineage>
        <taxon>Eukaryota</taxon>
        <taxon>Metazoa</taxon>
        <taxon>Ecdysozoa</taxon>
        <taxon>Arthropoda</taxon>
        <taxon>Hexapoda</taxon>
        <taxon>Insecta</taxon>
        <taxon>Pterygota</taxon>
        <taxon>Neoptera</taxon>
        <taxon>Endopterygota</taxon>
        <taxon>Lepidoptera</taxon>
        <taxon>Glossata</taxon>
        <taxon>Ditrysia</taxon>
        <taxon>Tineoidea</taxon>
        <taxon>Psychidae</taxon>
        <taxon>Oiketicinae</taxon>
        <taxon>Eumeta</taxon>
    </lineage>
</organism>
<evidence type="ECO:0000256" key="1">
    <source>
        <dbReference type="SAM" id="MobiDB-lite"/>
    </source>
</evidence>
<gene>
    <name evidence="2" type="ORF">EVAR_89387_1</name>
</gene>
<dbReference type="Proteomes" id="UP000299102">
    <property type="component" value="Unassembled WGS sequence"/>
</dbReference>
<feature type="compositionally biased region" description="Basic and acidic residues" evidence="1">
    <location>
        <begin position="62"/>
        <end position="71"/>
    </location>
</feature>
<dbReference type="EMBL" id="BGZK01000942">
    <property type="protein sequence ID" value="GBP65894.1"/>
    <property type="molecule type" value="Genomic_DNA"/>
</dbReference>